<dbReference type="InterPro" id="IPR046342">
    <property type="entry name" value="CBS_dom_sf"/>
</dbReference>
<dbReference type="SMART" id="SM00116">
    <property type="entry name" value="CBS"/>
    <property type="match status" value="2"/>
</dbReference>
<dbReference type="Pfam" id="PF00571">
    <property type="entry name" value="CBS"/>
    <property type="match status" value="2"/>
</dbReference>
<dbReference type="InterPro" id="IPR051257">
    <property type="entry name" value="Diverse_CBS-Domain"/>
</dbReference>
<keyword evidence="5" id="KW-1185">Reference proteome</keyword>
<proteinExistence type="predicted"/>
<evidence type="ECO:0000313" key="5">
    <source>
        <dbReference type="Proteomes" id="UP000199504"/>
    </source>
</evidence>
<dbReference type="Proteomes" id="UP000199504">
    <property type="component" value="Unassembled WGS sequence"/>
</dbReference>
<protein>
    <submittedName>
        <fullName evidence="4">CBS domain-containing protein</fullName>
    </submittedName>
</protein>
<evidence type="ECO:0000256" key="2">
    <source>
        <dbReference type="PROSITE-ProRule" id="PRU00703"/>
    </source>
</evidence>
<feature type="domain" description="CBS" evidence="3">
    <location>
        <begin position="1"/>
        <end position="66"/>
    </location>
</feature>
<dbReference type="RefSeq" id="WP_091607086.1">
    <property type="nucleotide sequence ID" value="NZ_FMCX01000002.1"/>
</dbReference>
<dbReference type="PROSITE" id="PS51371">
    <property type="entry name" value="CBS"/>
    <property type="match status" value="1"/>
</dbReference>
<organism evidence="4 5">
    <name type="scientific">Micromonospora mirobrigensis</name>
    <dbReference type="NCBI Taxonomy" id="262898"/>
    <lineage>
        <taxon>Bacteria</taxon>
        <taxon>Bacillati</taxon>
        <taxon>Actinomycetota</taxon>
        <taxon>Actinomycetes</taxon>
        <taxon>Micromonosporales</taxon>
        <taxon>Micromonosporaceae</taxon>
        <taxon>Micromonospora</taxon>
    </lineage>
</organism>
<dbReference type="PANTHER" id="PTHR43080">
    <property type="entry name" value="CBS DOMAIN-CONTAINING PROTEIN CBSX3, MITOCHONDRIAL"/>
    <property type="match status" value="1"/>
</dbReference>
<dbReference type="EMBL" id="FMCX01000002">
    <property type="protein sequence ID" value="SCE99653.1"/>
    <property type="molecule type" value="Genomic_DNA"/>
</dbReference>
<reference evidence="5" key="1">
    <citation type="submission" date="2016-06" db="EMBL/GenBank/DDBJ databases">
        <authorList>
            <person name="Varghese N."/>
            <person name="Submissions Spin"/>
        </authorList>
    </citation>
    <scope>NUCLEOTIDE SEQUENCE [LARGE SCALE GENOMIC DNA]</scope>
    <source>
        <strain evidence="5">DSM 44830</strain>
    </source>
</reference>
<dbReference type="PANTHER" id="PTHR43080:SF2">
    <property type="entry name" value="CBS DOMAIN-CONTAINING PROTEIN"/>
    <property type="match status" value="1"/>
</dbReference>
<accession>A0A1C4WU35</accession>
<name>A0A1C4WU35_9ACTN</name>
<dbReference type="OrthoDB" id="3535009at2"/>
<dbReference type="SUPFAM" id="SSF54631">
    <property type="entry name" value="CBS-domain pair"/>
    <property type="match status" value="1"/>
</dbReference>
<dbReference type="InterPro" id="IPR000644">
    <property type="entry name" value="CBS_dom"/>
</dbReference>
<gene>
    <name evidence="4" type="ORF">GA0070564_102503</name>
</gene>
<sequence length="149" mass="15731">MRARDLAVPFPTISRTDPVLAAARLLAANNLPGLIVVDDAGRPVTVLGGTQVLRLVIPGYCREDPTLARMIDEPSADVFLRGAEGRTVADLLPHERVEPPVVEPQATVLEVAAVMAQKRIPLVAVATRGGPMIGGITLDALLDRMLGTA</sequence>
<evidence type="ECO:0000256" key="1">
    <source>
        <dbReference type="ARBA" id="ARBA00023122"/>
    </source>
</evidence>
<evidence type="ECO:0000313" key="4">
    <source>
        <dbReference type="EMBL" id="SCE99653.1"/>
    </source>
</evidence>
<dbReference type="CDD" id="cd17788">
    <property type="entry name" value="CBS_pair_bac"/>
    <property type="match status" value="1"/>
</dbReference>
<dbReference type="Gene3D" id="3.10.580.10">
    <property type="entry name" value="CBS-domain"/>
    <property type="match status" value="1"/>
</dbReference>
<keyword evidence="1 2" id="KW-0129">CBS domain</keyword>
<evidence type="ECO:0000259" key="3">
    <source>
        <dbReference type="PROSITE" id="PS51371"/>
    </source>
</evidence>
<dbReference type="STRING" id="262898.GA0070564_102503"/>
<dbReference type="AlphaFoldDB" id="A0A1C4WU35"/>